<dbReference type="SUPFAM" id="SSF160191">
    <property type="entry name" value="YcgL-like"/>
    <property type="match status" value="1"/>
</dbReference>
<dbReference type="PANTHER" id="PTHR38109:SF1">
    <property type="entry name" value="PROTEIN YCGL"/>
    <property type="match status" value="1"/>
</dbReference>
<dbReference type="AlphaFoldDB" id="A0AA42B7B6"/>
<accession>A0AA42B7B6</accession>
<dbReference type="InterPro" id="IPR027354">
    <property type="entry name" value="YcgL_dom"/>
</dbReference>
<dbReference type="RefSeq" id="WP_251260800.1">
    <property type="nucleotide sequence ID" value="NZ_JAMQGP010000002.1"/>
</dbReference>
<evidence type="ECO:0000256" key="1">
    <source>
        <dbReference type="HAMAP-Rule" id="MF_01866"/>
    </source>
</evidence>
<protein>
    <recommendedName>
        <fullName evidence="1">YcgL domain-containing protein NAF29_07095</fullName>
    </recommendedName>
</protein>
<dbReference type="InterPro" id="IPR038068">
    <property type="entry name" value="YcgL-like_sf"/>
</dbReference>
<gene>
    <name evidence="3" type="ORF">NAF29_07095</name>
</gene>
<dbReference type="PROSITE" id="PS51648">
    <property type="entry name" value="YCGL"/>
    <property type="match status" value="1"/>
</dbReference>
<feature type="domain" description="YcgL" evidence="2">
    <location>
        <begin position="1"/>
        <end position="85"/>
    </location>
</feature>
<dbReference type="PANTHER" id="PTHR38109">
    <property type="entry name" value="PROTEIN YCGL"/>
    <property type="match status" value="1"/>
</dbReference>
<sequence>MLTAIYKSPKKQETYLYLPKRDDFEKVPEPLLEMFGKPQFVTMLNLKPDTKLALADVDKVQTELTESGYYLQLPPPQPNLLKEHRADLGLED</sequence>
<dbReference type="Pfam" id="PF05166">
    <property type="entry name" value="YcgL"/>
    <property type="match status" value="1"/>
</dbReference>
<evidence type="ECO:0000259" key="2">
    <source>
        <dbReference type="PROSITE" id="PS51648"/>
    </source>
</evidence>
<evidence type="ECO:0000313" key="4">
    <source>
        <dbReference type="Proteomes" id="UP001165393"/>
    </source>
</evidence>
<proteinExistence type="inferred from homology"/>
<name>A0AA42B7B6_9GAMM</name>
<reference evidence="3 4" key="1">
    <citation type="journal article" date="2013" name="Antonie Van Leeuwenhoek">
        <title>Echinimonas agarilytica gen. nov., sp. nov., a new gammaproteobacterium isolated from the sea urchin Strongylocentrotus intermedius.</title>
        <authorList>
            <person name="Nedashkovskaya O.I."/>
            <person name="Stenkova A.M."/>
            <person name="Zhukova N.V."/>
            <person name="Van Trappen S."/>
            <person name="Lee J.S."/>
            <person name="Kim S.B."/>
        </authorList>
    </citation>
    <scope>NUCLEOTIDE SEQUENCE [LARGE SCALE GENOMIC DNA]</scope>
    <source>
        <strain evidence="3 4">KMM 6351</strain>
    </source>
</reference>
<evidence type="ECO:0000313" key="3">
    <source>
        <dbReference type="EMBL" id="MCM2679436.1"/>
    </source>
</evidence>
<dbReference type="Proteomes" id="UP001165393">
    <property type="component" value="Unassembled WGS sequence"/>
</dbReference>
<organism evidence="3 4">
    <name type="scientific">Echinimonas agarilytica</name>
    <dbReference type="NCBI Taxonomy" id="1215918"/>
    <lineage>
        <taxon>Bacteria</taxon>
        <taxon>Pseudomonadati</taxon>
        <taxon>Pseudomonadota</taxon>
        <taxon>Gammaproteobacteria</taxon>
        <taxon>Alteromonadales</taxon>
        <taxon>Echinimonadaceae</taxon>
        <taxon>Echinimonas</taxon>
    </lineage>
</organism>
<dbReference type="Gene3D" id="3.10.510.20">
    <property type="entry name" value="YcgL domain"/>
    <property type="match status" value="1"/>
</dbReference>
<dbReference type="HAMAP" id="MF_01866">
    <property type="entry name" value="UPF0745"/>
    <property type="match status" value="1"/>
</dbReference>
<dbReference type="EMBL" id="JAMQGP010000002">
    <property type="protein sequence ID" value="MCM2679436.1"/>
    <property type="molecule type" value="Genomic_DNA"/>
</dbReference>
<comment type="caution">
    <text evidence="3">The sequence shown here is derived from an EMBL/GenBank/DDBJ whole genome shotgun (WGS) entry which is preliminary data.</text>
</comment>
<keyword evidence="4" id="KW-1185">Reference proteome</keyword>